<dbReference type="PANTHER" id="PTHR47458:SF1">
    <property type="entry name" value="SMAD_FHA DOMAIN-CONTAINING PROTEIN"/>
    <property type="match status" value="1"/>
</dbReference>
<keyword evidence="1" id="KW-0175">Coiled coil</keyword>
<accession>A0A438DZT3</accession>
<evidence type="ECO:0000313" key="2">
    <source>
        <dbReference type="EMBL" id="RVW41036.1"/>
    </source>
</evidence>
<organism evidence="2 3">
    <name type="scientific">Vitis vinifera</name>
    <name type="common">Grape</name>
    <dbReference type="NCBI Taxonomy" id="29760"/>
    <lineage>
        <taxon>Eukaryota</taxon>
        <taxon>Viridiplantae</taxon>
        <taxon>Streptophyta</taxon>
        <taxon>Embryophyta</taxon>
        <taxon>Tracheophyta</taxon>
        <taxon>Spermatophyta</taxon>
        <taxon>Magnoliopsida</taxon>
        <taxon>eudicotyledons</taxon>
        <taxon>Gunneridae</taxon>
        <taxon>Pentapetalae</taxon>
        <taxon>rosids</taxon>
        <taxon>Vitales</taxon>
        <taxon>Vitaceae</taxon>
        <taxon>Viteae</taxon>
        <taxon>Vitis</taxon>
    </lineage>
</organism>
<name>A0A438DZT3_VITVI</name>
<dbReference type="Proteomes" id="UP000288805">
    <property type="component" value="Unassembled WGS sequence"/>
</dbReference>
<sequence length="376" mass="43657">MEMKELKELVSKPYVDQLQELHHLLEVKQKELVEVNRILAEQKHAMSDLNERLSASMQSCAEANEIMTSQKASISKLEARLDEEQDQRMEEREKATADLKAAIHRAQSEAQEEIKRLSEVALRRERELQEVINRLQESEKERCLLVETLRSKLEDTRQKLVISDNKVRQLETQVCEEQLASADGRKRAEELQHEMTRLRKELESEKAAREEAWAKVSMLELEINAAMRDLDFERRRLKGARERIMLRCRRFGNGVGLQGGGNSIFLPSFASGSPFQIGSNLGHSGREVRLRLETIQKPYLVSWSIVFSDKKKKGGLVWALEVSLLNWALLGKRNWRYVSDGEGFWKQIMEEKYRKEGAGWHPCEVRDAYGWCLESY</sequence>
<evidence type="ECO:0000313" key="3">
    <source>
        <dbReference type="Proteomes" id="UP000288805"/>
    </source>
</evidence>
<dbReference type="AlphaFoldDB" id="A0A438DZT3"/>
<feature type="coiled-coil region" evidence="1">
    <location>
        <begin position="32"/>
        <end position="243"/>
    </location>
</feature>
<reference evidence="2 3" key="1">
    <citation type="journal article" date="2018" name="PLoS Genet.">
        <title>Population sequencing reveals clonal diversity and ancestral inbreeding in the grapevine cultivar Chardonnay.</title>
        <authorList>
            <person name="Roach M.J."/>
            <person name="Johnson D.L."/>
            <person name="Bohlmann J."/>
            <person name="van Vuuren H.J."/>
            <person name="Jones S.J."/>
            <person name="Pretorius I.S."/>
            <person name="Schmidt S.A."/>
            <person name="Borneman A.R."/>
        </authorList>
    </citation>
    <scope>NUCLEOTIDE SEQUENCE [LARGE SCALE GENOMIC DNA]</scope>
    <source>
        <strain evidence="3">cv. Chardonnay</strain>
        <tissue evidence="2">Leaf</tissue>
    </source>
</reference>
<gene>
    <name evidence="2" type="ORF">CK203_069831</name>
</gene>
<proteinExistence type="predicted"/>
<protein>
    <submittedName>
        <fullName evidence="2">Uncharacterized protein</fullName>
    </submittedName>
</protein>
<dbReference type="PANTHER" id="PTHR47458">
    <property type="entry name" value="SMAD/FHA DOMAIN-CONTAINING PROTEIN"/>
    <property type="match status" value="1"/>
</dbReference>
<dbReference type="EMBL" id="QGNW01001445">
    <property type="protein sequence ID" value="RVW41036.1"/>
    <property type="molecule type" value="Genomic_DNA"/>
</dbReference>
<evidence type="ECO:0000256" key="1">
    <source>
        <dbReference type="SAM" id="Coils"/>
    </source>
</evidence>
<comment type="caution">
    <text evidence="2">The sequence shown here is derived from an EMBL/GenBank/DDBJ whole genome shotgun (WGS) entry which is preliminary data.</text>
</comment>